<dbReference type="Gene3D" id="3.40.50.300">
    <property type="entry name" value="P-loop containing nucleotide triphosphate hydrolases"/>
    <property type="match status" value="1"/>
</dbReference>
<dbReference type="Proteomes" id="UP000237968">
    <property type="component" value="Unassembled WGS sequence"/>
</dbReference>
<dbReference type="Gene3D" id="1.10.10.60">
    <property type="entry name" value="Homeodomain-like"/>
    <property type="match status" value="1"/>
</dbReference>
<dbReference type="Pfam" id="PF25601">
    <property type="entry name" value="AAA_lid_14"/>
    <property type="match status" value="1"/>
</dbReference>
<dbReference type="Pfam" id="PF14532">
    <property type="entry name" value="Sigma54_activ_2"/>
    <property type="match status" value="1"/>
</dbReference>
<dbReference type="Gene3D" id="1.10.8.60">
    <property type="match status" value="1"/>
</dbReference>
<dbReference type="SUPFAM" id="SSF52540">
    <property type="entry name" value="P-loop containing nucleoside triphosphate hydrolases"/>
    <property type="match status" value="1"/>
</dbReference>
<organism evidence="7 8">
    <name type="scientific">Enhygromyxa salina</name>
    <dbReference type="NCBI Taxonomy" id="215803"/>
    <lineage>
        <taxon>Bacteria</taxon>
        <taxon>Pseudomonadati</taxon>
        <taxon>Myxococcota</taxon>
        <taxon>Polyangia</taxon>
        <taxon>Nannocystales</taxon>
        <taxon>Nannocystaceae</taxon>
        <taxon>Enhygromyxa</taxon>
    </lineage>
</organism>
<keyword evidence="3" id="KW-0805">Transcription regulation</keyword>
<evidence type="ECO:0000256" key="1">
    <source>
        <dbReference type="ARBA" id="ARBA00022741"/>
    </source>
</evidence>
<dbReference type="SUPFAM" id="SSF46689">
    <property type="entry name" value="Homeodomain-like"/>
    <property type="match status" value="1"/>
</dbReference>
<dbReference type="EC" id="1.14.14.51" evidence="7"/>
<accession>A0A2S9YG79</accession>
<protein>
    <submittedName>
        <fullName evidence="7">Limonene hydroxylase</fullName>
        <ecNumber evidence="7">1.14.14.51</ecNumber>
    </submittedName>
</protein>
<dbReference type="GO" id="GO:0043565">
    <property type="term" value="F:sequence-specific DNA binding"/>
    <property type="evidence" value="ECO:0007669"/>
    <property type="project" value="InterPro"/>
</dbReference>
<dbReference type="InterPro" id="IPR002078">
    <property type="entry name" value="Sigma_54_int"/>
</dbReference>
<dbReference type="GO" id="GO:0005524">
    <property type="term" value="F:ATP binding"/>
    <property type="evidence" value="ECO:0007669"/>
    <property type="project" value="UniProtKB-KW"/>
</dbReference>
<feature type="domain" description="Sigma-54 factor interaction" evidence="6">
    <location>
        <begin position="36"/>
        <end position="222"/>
    </location>
</feature>
<keyword evidence="1" id="KW-0547">Nucleotide-binding</keyword>
<dbReference type="GO" id="GO:0006355">
    <property type="term" value="P:regulation of DNA-templated transcription"/>
    <property type="evidence" value="ECO:0007669"/>
    <property type="project" value="InterPro"/>
</dbReference>
<comment type="caution">
    <text evidence="7">The sequence shown here is derived from an EMBL/GenBank/DDBJ whole genome shotgun (WGS) entry which is preliminary data.</text>
</comment>
<evidence type="ECO:0000313" key="7">
    <source>
        <dbReference type="EMBL" id="PRQ04110.1"/>
    </source>
</evidence>
<dbReference type="InterPro" id="IPR009057">
    <property type="entry name" value="Homeodomain-like_sf"/>
</dbReference>
<evidence type="ECO:0000256" key="3">
    <source>
        <dbReference type="ARBA" id="ARBA00023015"/>
    </source>
</evidence>
<evidence type="ECO:0000259" key="6">
    <source>
        <dbReference type="PROSITE" id="PS50045"/>
    </source>
</evidence>
<dbReference type="AlphaFoldDB" id="A0A2S9YG79"/>
<keyword evidence="2" id="KW-0067">ATP-binding</keyword>
<dbReference type="RefSeq" id="WP_181197401.1">
    <property type="nucleotide sequence ID" value="NZ_PVNK01000062.1"/>
</dbReference>
<evidence type="ECO:0000256" key="5">
    <source>
        <dbReference type="SAM" id="MobiDB-lite"/>
    </source>
</evidence>
<dbReference type="InterPro" id="IPR027417">
    <property type="entry name" value="P-loop_NTPase"/>
</dbReference>
<evidence type="ECO:0000256" key="4">
    <source>
        <dbReference type="ARBA" id="ARBA00023163"/>
    </source>
</evidence>
<keyword evidence="8" id="KW-1185">Reference proteome</keyword>
<dbReference type="GO" id="GO:0018675">
    <property type="term" value="F:(S)-limonene 6-monooxygenase activity"/>
    <property type="evidence" value="ECO:0007669"/>
    <property type="project" value="UniProtKB-EC"/>
</dbReference>
<dbReference type="PANTHER" id="PTHR32071">
    <property type="entry name" value="TRANSCRIPTIONAL REGULATORY PROTEIN"/>
    <property type="match status" value="1"/>
</dbReference>
<dbReference type="InterPro" id="IPR002197">
    <property type="entry name" value="HTH_Fis"/>
</dbReference>
<proteinExistence type="predicted"/>
<dbReference type="Pfam" id="PF02954">
    <property type="entry name" value="HTH_8"/>
    <property type="match status" value="1"/>
</dbReference>
<evidence type="ECO:0000313" key="8">
    <source>
        <dbReference type="Proteomes" id="UP000237968"/>
    </source>
</evidence>
<reference evidence="7 8" key="1">
    <citation type="submission" date="2018-03" db="EMBL/GenBank/DDBJ databases">
        <title>Draft Genome Sequences of the Obligatory Marine Myxobacteria Enhygromyxa salina SWB005.</title>
        <authorList>
            <person name="Poehlein A."/>
            <person name="Moghaddam J.A."/>
            <person name="Harms H."/>
            <person name="Alanjari M."/>
            <person name="Koenig G.M."/>
            <person name="Daniel R."/>
            <person name="Schaeberle T.F."/>
        </authorList>
    </citation>
    <scope>NUCLEOTIDE SEQUENCE [LARGE SCALE GENOMIC DNA]</scope>
    <source>
        <strain evidence="7 8">SWB005</strain>
    </source>
</reference>
<evidence type="ECO:0000256" key="2">
    <source>
        <dbReference type="ARBA" id="ARBA00022840"/>
    </source>
</evidence>
<sequence>MPNDRISDRPTRPPRAKATPSSRSVAGARLRERPPVFLGRSAATLAVMEQVHQAVHSRGPILLVGAAGTGKHTVARLLHHFGGGEIPTLERVTLDAFGQLGRVGEFAYLSPLEHLSTERQAQLPCEPDHGRLILGTRLDPDSAEGKARLSPKVIRRCRVRIDLPLLSERIEDLEALVLEMIQTTPVTRPVCGISDDALDCLYDYDWPGNVTELREVILRALARGTGAEIELQDLPSALRLRDVARIHGVSPKQQFSLAWAERRAVEQAMRLARYNKRRAARLLEIGKSTLYRKLRQYGYEL</sequence>
<dbReference type="EMBL" id="PVNK01000062">
    <property type="protein sequence ID" value="PRQ04110.1"/>
    <property type="molecule type" value="Genomic_DNA"/>
</dbReference>
<dbReference type="InterPro" id="IPR058031">
    <property type="entry name" value="AAA_lid_NorR"/>
</dbReference>
<feature type="compositionally biased region" description="Basic and acidic residues" evidence="5">
    <location>
        <begin position="1"/>
        <end position="11"/>
    </location>
</feature>
<gene>
    <name evidence="7" type="ORF">ENSA5_10690</name>
</gene>
<keyword evidence="7" id="KW-0560">Oxidoreductase</keyword>
<dbReference type="PRINTS" id="PR01590">
    <property type="entry name" value="HTHFIS"/>
</dbReference>
<name>A0A2S9YG79_9BACT</name>
<dbReference type="PROSITE" id="PS50045">
    <property type="entry name" value="SIGMA54_INTERACT_4"/>
    <property type="match status" value="1"/>
</dbReference>
<keyword evidence="4" id="KW-0804">Transcription</keyword>
<feature type="region of interest" description="Disordered" evidence="5">
    <location>
        <begin position="1"/>
        <end position="31"/>
    </location>
</feature>